<accession>A0A391NQY8</accession>
<evidence type="ECO:0000313" key="2">
    <source>
        <dbReference type="Proteomes" id="UP000265618"/>
    </source>
</evidence>
<reference evidence="1 2" key="1">
    <citation type="journal article" date="2018" name="PLoS ONE">
        <title>The draft genome of Kipferlia bialata reveals reductive genome evolution in fornicate parasites.</title>
        <authorList>
            <person name="Tanifuji G."/>
            <person name="Takabayashi S."/>
            <person name="Kume K."/>
            <person name="Takagi M."/>
            <person name="Nakayama T."/>
            <person name="Kamikawa R."/>
            <person name="Inagaki Y."/>
            <person name="Hashimoto T."/>
        </authorList>
    </citation>
    <scope>NUCLEOTIDE SEQUENCE [LARGE SCALE GENOMIC DNA]</scope>
    <source>
        <strain evidence="1">NY0173</strain>
    </source>
</reference>
<comment type="caution">
    <text evidence="1">The sequence shown here is derived from an EMBL/GenBank/DDBJ whole genome shotgun (WGS) entry which is preliminary data.</text>
</comment>
<proteinExistence type="predicted"/>
<organism evidence="1 2">
    <name type="scientific">Kipferlia bialata</name>
    <dbReference type="NCBI Taxonomy" id="797122"/>
    <lineage>
        <taxon>Eukaryota</taxon>
        <taxon>Metamonada</taxon>
        <taxon>Carpediemonas-like organisms</taxon>
        <taxon>Kipferlia</taxon>
    </lineage>
</organism>
<evidence type="ECO:0000313" key="1">
    <source>
        <dbReference type="EMBL" id="GCA63881.1"/>
    </source>
</evidence>
<gene>
    <name evidence="1" type="ORF">KIPB_012340</name>
</gene>
<protein>
    <submittedName>
        <fullName evidence="1">Uncharacterized protein</fullName>
    </submittedName>
</protein>
<dbReference type="Proteomes" id="UP000265618">
    <property type="component" value="Unassembled WGS sequence"/>
</dbReference>
<sequence length="78" mass="8580">MHLLPVASATVVEGEQGQRLVSIAVSQFGAQWVAACSQDTVYMLYIQRGPDNTETLHPVQHFPLPANNCLGRTYYSVC</sequence>
<dbReference type="AlphaFoldDB" id="A0A391NQY8"/>
<name>A0A391NQY8_9EUKA</name>
<keyword evidence="2" id="KW-1185">Reference proteome</keyword>
<dbReference type="EMBL" id="BDIP01005419">
    <property type="protein sequence ID" value="GCA63881.1"/>
    <property type="molecule type" value="Genomic_DNA"/>
</dbReference>